<sequence length="65" mass="7286">MQHCTLGLETEDWAWDPLSPGLGLTCQRGEDKERAIREGEVDRPHQPLHLWGPDLNGRPADLSLA</sequence>
<organism evidence="2 3">
    <name type="scientific">Albula glossodonta</name>
    <name type="common">roundjaw bonefish</name>
    <dbReference type="NCBI Taxonomy" id="121402"/>
    <lineage>
        <taxon>Eukaryota</taxon>
        <taxon>Metazoa</taxon>
        <taxon>Chordata</taxon>
        <taxon>Craniata</taxon>
        <taxon>Vertebrata</taxon>
        <taxon>Euteleostomi</taxon>
        <taxon>Actinopterygii</taxon>
        <taxon>Neopterygii</taxon>
        <taxon>Teleostei</taxon>
        <taxon>Albuliformes</taxon>
        <taxon>Albulidae</taxon>
        <taxon>Albula</taxon>
    </lineage>
</organism>
<reference evidence="2" key="1">
    <citation type="thesis" date="2021" institute="BYU ScholarsArchive" country="Provo, UT, USA">
        <title>Applications of and Algorithms for Genome Assembly and Genomic Analyses with an Emphasis on Marine Teleosts.</title>
        <authorList>
            <person name="Pickett B.D."/>
        </authorList>
    </citation>
    <scope>NUCLEOTIDE SEQUENCE</scope>
    <source>
        <strain evidence="2">HI-2016</strain>
    </source>
</reference>
<protein>
    <submittedName>
        <fullName evidence="2">Uncharacterized protein</fullName>
    </submittedName>
</protein>
<proteinExistence type="predicted"/>
<dbReference type="AlphaFoldDB" id="A0A8T2PHV3"/>
<comment type="caution">
    <text evidence="2">The sequence shown here is derived from an EMBL/GenBank/DDBJ whole genome shotgun (WGS) entry which is preliminary data.</text>
</comment>
<dbReference type="Proteomes" id="UP000824540">
    <property type="component" value="Unassembled WGS sequence"/>
</dbReference>
<accession>A0A8T2PHV3</accession>
<evidence type="ECO:0000256" key="1">
    <source>
        <dbReference type="SAM" id="MobiDB-lite"/>
    </source>
</evidence>
<feature type="region of interest" description="Disordered" evidence="1">
    <location>
        <begin position="43"/>
        <end position="65"/>
    </location>
</feature>
<evidence type="ECO:0000313" key="3">
    <source>
        <dbReference type="Proteomes" id="UP000824540"/>
    </source>
</evidence>
<gene>
    <name evidence="2" type="ORF">JZ751_029366</name>
</gene>
<name>A0A8T2PHV3_9TELE</name>
<evidence type="ECO:0000313" key="2">
    <source>
        <dbReference type="EMBL" id="KAG9349048.1"/>
    </source>
</evidence>
<keyword evidence="3" id="KW-1185">Reference proteome</keyword>
<dbReference type="EMBL" id="JAFBMS010000010">
    <property type="protein sequence ID" value="KAG9349048.1"/>
    <property type="molecule type" value="Genomic_DNA"/>
</dbReference>